<dbReference type="AlphaFoldDB" id="A0A6G1LSF8"/>
<dbReference type="Proteomes" id="UP000483672">
    <property type="component" value="Unassembled WGS sequence"/>
</dbReference>
<dbReference type="Gene3D" id="3.40.50.150">
    <property type="entry name" value="Vaccinia Virus protein VP39"/>
    <property type="match status" value="1"/>
</dbReference>
<evidence type="ECO:0000313" key="2">
    <source>
        <dbReference type="EMBL" id="KAF3228900.1"/>
    </source>
</evidence>
<name>A0A6G1LSF8_ORBOL</name>
<accession>A0A6G1LSF8</accession>
<evidence type="ECO:0000313" key="3">
    <source>
        <dbReference type="Proteomes" id="UP000483672"/>
    </source>
</evidence>
<dbReference type="Pfam" id="PF10294">
    <property type="entry name" value="Methyltransf_16"/>
    <property type="match status" value="1"/>
</dbReference>
<feature type="region of interest" description="Disordered" evidence="1">
    <location>
        <begin position="183"/>
        <end position="205"/>
    </location>
</feature>
<protein>
    <recommendedName>
        <fullName evidence="4">S-adenosylmethionine-dependent methyltransferase</fullName>
    </recommendedName>
</protein>
<gene>
    <name evidence="2" type="ORF">TWF191_002017</name>
</gene>
<dbReference type="PANTHER" id="PTHR14614:SF156">
    <property type="entry name" value="PROTEIN-LYSINE N-METHYLTRANSFERASE EFM2"/>
    <property type="match status" value="1"/>
</dbReference>
<evidence type="ECO:0000256" key="1">
    <source>
        <dbReference type="SAM" id="MobiDB-lite"/>
    </source>
</evidence>
<dbReference type="SUPFAM" id="SSF53335">
    <property type="entry name" value="S-adenosyl-L-methionine-dependent methyltransferases"/>
    <property type="match status" value="1"/>
</dbReference>
<dbReference type="InterPro" id="IPR029063">
    <property type="entry name" value="SAM-dependent_MTases_sf"/>
</dbReference>
<evidence type="ECO:0008006" key="4">
    <source>
        <dbReference type="Google" id="ProtNLM"/>
    </source>
</evidence>
<dbReference type="InterPro" id="IPR019410">
    <property type="entry name" value="Methyltransf_16"/>
</dbReference>
<organism evidence="2 3">
    <name type="scientific">Orbilia oligospora</name>
    <name type="common">Nematode-trapping fungus</name>
    <name type="synonym">Arthrobotrys oligospora</name>
    <dbReference type="NCBI Taxonomy" id="2813651"/>
    <lineage>
        <taxon>Eukaryota</taxon>
        <taxon>Fungi</taxon>
        <taxon>Dikarya</taxon>
        <taxon>Ascomycota</taxon>
        <taxon>Pezizomycotina</taxon>
        <taxon>Orbiliomycetes</taxon>
        <taxon>Orbiliales</taxon>
        <taxon>Orbiliaceae</taxon>
        <taxon>Orbilia</taxon>
    </lineage>
</organism>
<dbReference type="PANTHER" id="PTHR14614">
    <property type="entry name" value="HEPATOCELLULAR CARCINOMA-ASSOCIATED ANTIGEN"/>
    <property type="match status" value="1"/>
</dbReference>
<dbReference type="EMBL" id="WIPF01000014">
    <property type="protein sequence ID" value="KAF3228900.1"/>
    <property type="molecule type" value="Genomic_DNA"/>
</dbReference>
<sequence>MTRKESEEAPDEVLDVIDFPHPSTRPTFNTLLTTLGLLAIRPPSWDDTSGASTSSTTDLSQKKVQIIGNPTPWLTSLVSSSLKWLPTDESREIIWETASIRLSERCGRAAMPSLDRSFRIPSFSLSSSSELEIKIHEPTWDGDNLGLKTWGAAYALGKRIGRDEVMRKGIRIALSRSELVSYPDLEGSEPGDGGGSSTSKGGDKRVLELGAGTGLAGLALAGTVNSILDRMNDSTDNIHVHLTDLPEIAPNLQRNVELNNTSIPSSITVTTGVLDWRLQTSANTEREGEESRYPLIIAADPLYSPEHPTLLSTVVEGWLERSNTARFIVELPLRKLFGGEVSDFRNLMAEKGFSVLEEGEENARDDWGESGESMTCWWAIYGWIDG</sequence>
<comment type="caution">
    <text evidence="2">The sequence shown here is derived from an EMBL/GenBank/DDBJ whole genome shotgun (WGS) entry which is preliminary data.</text>
</comment>
<dbReference type="GO" id="GO:0008757">
    <property type="term" value="F:S-adenosylmethionine-dependent methyltransferase activity"/>
    <property type="evidence" value="ECO:0007669"/>
    <property type="project" value="UniProtKB-ARBA"/>
</dbReference>
<proteinExistence type="predicted"/>
<reference evidence="2 3" key="1">
    <citation type="submission" date="2019-06" db="EMBL/GenBank/DDBJ databases">
        <authorList>
            <person name="Palmer J.M."/>
        </authorList>
    </citation>
    <scope>NUCLEOTIDE SEQUENCE [LARGE SCALE GENOMIC DNA]</scope>
    <source>
        <strain evidence="2 3">TWF191</strain>
    </source>
</reference>
<dbReference type="GO" id="GO:0005829">
    <property type="term" value="C:cytosol"/>
    <property type="evidence" value="ECO:0007669"/>
    <property type="project" value="TreeGrafter"/>
</dbReference>